<sequence>MVMTNNWDLPIFSIQRGKGALLPHLQVAPFDFVTIIDTAFLENKLWGITKDQELISLPITFNDVHDIPMATSIEQVIWTNIDDAAHVVGDGEDEDGNNKGYVGDEQNNGEVENGNDELLLNEEDKAKRRNHAKSMLKARDGMIGTSIQFEADYMIFRYFVESCGKLLMVIREANSPRLTYKVEVFVVDLNALEWVPISSGGLGGQTLFISKLFSKSVLAHREVEPDAIYFINFDEVFSMKSAKARYIGYFRGKKFLDFNTITWIFPPE</sequence>
<dbReference type="PANTHER" id="PTHR33110">
    <property type="entry name" value="F-BOX/KELCH-REPEAT PROTEIN-RELATED"/>
    <property type="match status" value="1"/>
</dbReference>
<dbReference type="AlphaFoldDB" id="M8BA00"/>
<feature type="compositionally biased region" description="Low complexity" evidence="1">
    <location>
        <begin position="103"/>
        <end position="112"/>
    </location>
</feature>
<reference evidence="3" key="1">
    <citation type="submission" date="2015-06" db="UniProtKB">
        <authorList>
            <consortium name="EnsemblPlants"/>
        </authorList>
    </citation>
    <scope>IDENTIFICATION</scope>
</reference>
<evidence type="ECO:0000313" key="3">
    <source>
        <dbReference type="EnsemblPlants" id="EMT21655"/>
    </source>
</evidence>
<evidence type="ECO:0000259" key="2">
    <source>
        <dbReference type="Pfam" id="PF03478"/>
    </source>
</evidence>
<dbReference type="InterPro" id="IPR005174">
    <property type="entry name" value="KIB1-4_b-propeller"/>
</dbReference>
<dbReference type="EnsemblPlants" id="EMT21655">
    <property type="protein sequence ID" value="EMT21655"/>
    <property type="gene ID" value="F775_03098"/>
</dbReference>
<organism evidence="3">
    <name type="scientific">Aegilops tauschii</name>
    <name type="common">Tausch's goatgrass</name>
    <name type="synonym">Aegilops squarrosa</name>
    <dbReference type="NCBI Taxonomy" id="37682"/>
    <lineage>
        <taxon>Eukaryota</taxon>
        <taxon>Viridiplantae</taxon>
        <taxon>Streptophyta</taxon>
        <taxon>Embryophyta</taxon>
        <taxon>Tracheophyta</taxon>
        <taxon>Spermatophyta</taxon>
        <taxon>Magnoliopsida</taxon>
        <taxon>Liliopsida</taxon>
        <taxon>Poales</taxon>
        <taxon>Poaceae</taxon>
        <taxon>BOP clade</taxon>
        <taxon>Pooideae</taxon>
        <taxon>Triticodae</taxon>
        <taxon>Triticeae</taxon>
        <taxon>Triticinae</taxon>
        <taxon>Aegilops</taxon>
    </lineage>
</organism>
<evidence type="ECO:0000256" key="1">
    <source>
        <dbReference type="SAM" id="MobiDB-lite"/>
    </source>
</evidence>
<accession>M8BA00</accession>
<dbReference type="PANTHER" id="PTHR33110:SF152">
    <property type="entry name" value="F-BOX DOMAIN-CONTAINING PROTEIN"/>
    <property type="match status" value="1"/>
</dbReference>
<feature type="domain" description="KIB1-4 beta-propeller" evidence="2">
    <location>
        <begin position="156"/>
        <end position="249"/>
    </location>
</feature>
<feature type="region of interest" description="Disordered" evidence="1">
    <location>
        <begin position="88"/>
        <end position="117"/>
    </location>
</feature>
<name>M8BA00_AEGTA</name>
<proteinExistence type="predicted"/>
<protein>
    <recommendedName>
        <fullName evidence="2">KIB1-4 beta-propeller domain-containing protein</fullName>
    </recommendedName>
</protein>
<dbReference type="Pfam" id="PF03478">
    <property type="entry name" value="Beta-prop_KIB1-4"/>
    <property type="match status" value="1"/>
</dbReference>